<evidence type="ECO:0000256" key="2">
    <source>
        <dbReference type="SAM" id="Phobius"/>
    </source>
</evidence>
<protein>
    <submittedName>
        <fullName evidence="3">Uncharacterized protein</fullName>
    </submittedName>
</protein>
<organism evidence="3 4">
    <name type="scientific">Mya arenaria</name>
    <name type="common">Soft-shell clam</name>
    <dbReference type="NCBI Taxonomy" id="6604"/>
    <lineage>
        <taxon>Eukaryota</taxon>
        <taxon>Metazoa</taxon>
        <taxon>Spiralia</taxon>
        <taxon>Lophotrochozoa</taxon>
        <taxon>Mollusca</taxon>
        <taxon>Bivalvia</taxon>
        <taxon>Autobranchia</taxon>
        <taxon>Heteroconchia</taxon>
        <taxon>Euheterodonta</taxon>
        <taxon>Imparidentia</taxon>
        <taxon>Neoheterodontei</taxon>
        <taxon>Myida</taxon>
        <taxon>Myoidea</taxon>
        <taxon>Myidae</taxon>
        <taxon>Mya</taxon>
    </lineage>
</organism>
<feature type="transmembrane region" description="Helical" evidence="2">
    <location>
        <begin position="497"/>
        <end position="520"/>
    </location>
</feature>
<evidence type="ECO:0000313" key="4">
    <source>
        <dbReference type="Proteomes" id="UP001164746"/>
    </source>
</evidence>
<feature type="transmembrane region" description="Helical" evidence="2">
    <location>
        <begin position="532"/>
        <end position="553"/>
    </location>
</feature>
<evidence type="ECO:0000256" key="1">
    <source>
        <dbReference type="SAM" id="MobiDB-lite"/>
    </source>
</evidence>
<sequence>YNIPPIFELTCTVTSCPGCKFCGSSTVIVSLPVRPREVAFSPSLYWNGIIPIPTSYNIPPIFELTCTVTSCPGCKFCGSSTVIVSLPVRPREVAFSPSLYWNGIIPIPTSIQGPVAAQSLEESDPYSFPAPSRQTPSPSPPLHLPASSSWRPSPWKNLTHIPSLPSPPPLLHLPASRAPWQPKGKSSKVKAKALVSSMNVSGCWAIPGNTSSGRDMISGNGVREIQQNVCVSYTLDLGKSFCPTGPYCPPPHPLFFLNHYTLLLTLPPTPSSLNSLTMDHNSPPRNIHLNGMVYYKIGRADRKMYNKTVVDWLTEAKDDLVDVTKSKLFEIIASVVFLVLITQGKRVTGPIDGTHIFLGRSLGMMGMFWMLQYFLLRNSTDSTVQTSFLLSCCVAMLCKFLACGYLMTHNPKGKKVPTRIEEKEVTQMFYMMLLTTVGTLFHMFRSNDWGGYGEISSRANFHIRLQFVIMILVSVVGYAMPGWCVRMMFPSLEKVDSVLIFLTRAASSINIGTSFLLLRVPNFLRTGDKEAVLAANWLLCVVATSMDWVWFAMNWAQVSTGMIVMELVSDVVAITNITGALDYDLSVFQRVLLPKIKAVPGEICNTFKLKRV</sequence>
<feature type="region of interest" description="Disordered" evidence="1">
    <location>
        <begin position="122"/>
        <end position="148"/>
    </location>
</feature>
<evidence type="ECO:0000313" key="3">
    <source>
        <dbReference type="EMBL" id="WAR29565.1"/>
    </source>
</evidence>
<gene>
    <name evidence="3" type="ORF">MAR_003133</name>
</gene>
<reference evidence="3" key="1">
    <citation type="submission" date="2022-11" db="EMBL/GenBank/DDBJ databases">
        <title>Centuries of genome instability and evolution in soft-shell clam transmissible cancer (bioRxiv).</title>
        <authorList>
            <person name="Hart S.F.M."/>
            <person name="Yonemitsu M.A."/>
            <person name="Giersch R.M."/>
            <person name="Beal B.F."/>
            <person name="Arriagada G."/>
            <person name="Davis B.W."/>
            <person name="Ostrander E.A."/>
            <person name="Goff S.P."/>
            <person name="Metzger M.J."/>
        </authorList>
    </citation>
    <scope>NUCLEOTIDE SEQUENCE</scope>
    <source>
        <strain evidence="3">MELC-2E11</strain>
        <tissue evidence="3">Siphon/mantle</tissue>
    </source>
</reference>
<dbReference type="Proteomes" id="UP001164746">
    <property type="component" value="Chromosome 16"/>
</dbReference>
<keyword evidence="4" id="KW-1185">Reference proteome</keyword>
<proteinExistence type="predicted"/>
<keyword evidence="2" id="KW-1133">Transmembrane helix</keyword>
<keyword evidence="2" id="KW-0472">Membrane</keyword>
<feature type="non-terminal residue" evidence="3">
    <location>
        <position position="612"/>
    </location>
</feature>
<feature type="transmembrane region" description="Helical" evidence="2">
    <location>
        <begin position="428"/>
        <end position="445"/>
    </location>
</feature>
<name>A0ABY7G5Y4_MYAAR</name>
<dbReference type="EMBL" id="CP111027">
    <property type="protein sequence ID" value="WAR29565.1"/>
    <property type="molecule type" value="Genomic_DNA"/>
</dbReference>
<accession>A0ABY7G5Y4</accession>
<feature type="transmembrane region" description="Helical" evidence="2">
    <location>
        <begin position="356"/>
        <end position="376"/>
    </location>
</feature>
<keyword evidence="2" id="KW-0812">Transmembrane</keyword>
<feature type="transmembrane region" description="Helical" evidence="2">
    <location>
        <begin position="388"/>
        <end position="407"/>
    </location>
</feature>
<feature type="transmembrane region" description="Helical" evidence="2">
    <location>
        <begin position="465"/>
        <end position="485"/>
    </location>
</feature>